<reference evidence="2" key="1">
    <citation type="journal article" date="2015" name="Nature">
        <title>Complex archaea that bridge the gap between prokaryotes and eukaryotes.</title>
        <authorList>
            <person name="Spang A."/>
            <person name="Saw J.H."/>
            <person name="Jorgensen S.L."/>
            <person name="Zaremba-Niedzwiedzka K."/>
            <person name="Martijn J."/>
            <person name="Lind A.E."/>
            <person name="van Eijk R."/>
            <person name="Schleper C."/>
            <person name="Guy L."/>
            <person name="Ettema T.J."/>
        </authorList>
    </citation>
    <scope>NUCLEOTIDE SEQUENCE</scope>
</reference>
<proteinExistence type="predicted"/>
<organism evidence="2">
    <name type="scientific">marine sediment metagenome</name>
    <dbReference type="NCBI Taxonomy" id="412755"/>
    <lineage>
        <taxon>unclassified sequences</taxon>
        <taxon>metagenomes</taxon>
        <taxon>ecological metagenomes</taxon>
    </lineage>
</organism>
<sequence length="77" mass="8428">MLEMIALVIKPGCWPTVTLRKRLRPPELEAAVKVFQRHHIIGIEIRSRTLSSGPQQAESGGLEPGLVQGDTGKKEGN</sequence>
<feature type="region of interest" description="Disordered" evidence="1">
    <location>
        <begin position="48"/>
        <end position="77"/>
    </location>
</feature>
<gene>
    <name evidence="2" type="ORF">LCGC14_2330880</name>
</gene>
<evidence type="ECO:0000256" key="1">
    <source>
        <dbReference type="SAM" id="MobiDB-lite"/>
    </source>
</evidence>
<feature type="compositionally biased region" description="Polar residues" evidence="1">
    <location>
        <begin position="48"/>
        <end position="58"/>
    </location>
</feature>
<accession>A0A0F9CEV6</accession>
<dbReference type="EMBL" id="LAZR01033501">
    <property type="protein sequence ID" value="KKL47903.1"/>
    <property type="molecule type" value="Genomic_DNA"/>
</dbReference>
<comment type="caution">
    <text evidence="2">The sequence shown here is derived from an EMBL/GenBank/DDBJ whole genome shotgun (WGS) entry which is preliminary data.</text>
</comment>
<dbReference type="AlphaFoldDB" id="A0A0F9CEV6"/>
<name>A0A0F9CEV6_9ZZZZ</name>
<protein>
    <submittedName>
        <fullName evidence="2">Uncharacterized protein</fullName>
    </submittedName>
</protein>
<evidence type="ECO:0000313" key="2">
    <source>
        <dbReference type="EMBL" id="KKL47903.1"/>
    </source>
</evidence>